<dbReference type="HOGENOM" id="CLU_2802071_0_0_2"/>
<accession>G0HZA1</accession>
<sequence>MALNTSKLHCNELASDFRYVPTEIGTLSNGFSRVEASNLVVFELLQSRRPGNRRKLVANFRSMAQCH</sequence>
<organism evidence="1 2">
    <name type="scientific">Haloarcula hispanica (strain ATCC 33960 / DSM 4426 / JCM 8911 / NBRC 102182 / NCIMB 2187 / VKM B-1755)</name>
    <dbReference type="NCBI Taxonomy" id="634497"/>
    <lineage>
        <taxon>Archaea</taxon>
        <taxon>Methanobacteriati</taxon>
        <taxon>Methanobacteriota</taxon>
        <taxon>Stenosarchaea group</taxon>
        <taxon>Halobacteria</taxon>
        <taxon>Halobacteriales</taxon>
        <taxon>Haloarculaceae</taxon>
        <taxon>Haloarcula</taxon>
    </lineage>
</organism>
<dbReference type="AlphaFoldDB" id="G0HZA1"/>
<dbReference type="EMBL" id="CP002922">
    <property type="protein sequence ID" value="AEM58697.1"/>
    <property type="molecule type" value="Genomic_DNA"/>
</dbReference>
<dbReference type="KEGG" id="hhi:HAH_4022"/>
<evidence type="ECO:0000313" key="1">
    <source>
        <dbReference type="EMBL" id="AEM58697.1"/>
    </source>
</evidence>
<gene>
    <name evidence="1" type="ordered locus">HAH_4022</name>
</gene>
<name>G0HZA1_HALHT</name>
<protein>
    <submittedName>
        <fullName evidence="1">Uncharacterized protein</fullName>
    </submittedName>
</protein>
<reference evidence="1 2" key="1">
    <citation type="journal article" date="2011" name="J. Bacteriol.">
        <title>Complete genome sequence of Haloarcula hispanica, a model haloarchaeon for studying genetics, metabolism, and virus-host interaction.</title>
        <authorList>
            <person name="Liu H."/>
            <person name="Wu Z."/>
            <person name="Li M."/>
            <person name="Zhang F."/>
            <person name="Zheng H."/>
            <person name="Han J."/>
            <person name="Liu J."/>
            <person name="Zhou J."/>
            <person name="Wang S."/>
            <person name="Xiang H."/>
        </authorList>
    </citation>
    <scope>NUCLEOTIDE SEQUENCE [LARGE SCALE GENOMIC DNA]</scope>
    <source>
        <strain evidence="2">ATCC 33960 / DSM 4426 / JCM 8911 / NBRC 102182 / NCIMB 2187 / VKM B-1755</strain>
    </source>
</reference>
<evidence type="ECO:0000313" key="2">
    <source>
        <dbReference type="Proteomes" id="UP000005629"/>
    </source>
</evidence>
<proteinExistence type="predicted"/>
<dbReference type="Proteomes" id="UP000005629">
    <property type="component" value="Chromosome II"/>
</dbReference>